<name>A0A545V9P0_9HYPO</name>
<protein>
    <submittedName>
        <fullName evidence="1">Uncharacterized protein</fullName>
    </submittedName>
</protein>
<evidence type="ECO:0000313" key="1">
    <source>
        <dbReference type="EMBL" id="TQV98446.1"/>
    </source>
</evidence>
<dbReference type="Proteomes" id="UP000315783">
    <property type="component" value="Unassembled WGS sequence"/>
</dbReference>
<accession>A0A545V9P0</accession>
<reference evidence="1 2" key="1">
    <citation type="journal article" date="2019" name="Appl. Microbiol. Biotechnol.">
        <title>Genome sequence of Isaria javanica and comparative genome analysis insights into family S53 peptidase evolution in fungal entomopathogens.</title>
        <authorList>
            <person name="Lin R."/>
            <person name="Zhang X."/>
            <person name="Xin B."/>
            <person name="Zou M."/>
            <person name="Gao Y."/>
            <person name="Qin F."/>
            <person name="Hu Q."/>
            <person name="Xie B."/>
            <person name="Cheng X."/>
        </authorList>
    </citation>
    <scope>NUCLEOTIDE SEQUENCE [LARGE SCALE GENOMIC DNA]</scope>
    <source>
        <strain evidence="1 2">IJ1G</strain>
    </source>
</reference>
<keyword evidence="2" id="KW-1185">Reference proteome</keyword>
<organism evidence="1 2">
    <name type="scientific">Cordyceps javanica</name>
    <dbReference type="NCBI Taxonomy" id="43265"/>
    <lineage>
        <taxon>Eukaryota</taxon>
        <taxon>Fungi</taxon>
        <taxon>Dikarya</taxon>
        <taxon>Ascomycota</taxon>
        <taxon>Pezizomycotina</taxon>
        <taxon>Sordariomycetes</taxon>
        <taxon>Hypocreomycetidae</taxon>
        <taxon>Hypocreales</taxon>
        <taxon>Cordycipitaceae</taxon>
        <taxon>Cordyceps</taxon>
    </lineage>
</organism>
<dbReference type="EMBL" id="SPUK01000003">
    <property type="protein sequence ID" value="TQV98446.1"/>
    <property type="molecule type" value="Genomic_DNA"/>
</dbReference>
<comment type="caution">
    <text evidence="1">The sequence shown here is derived from an EMBL/GenBank/DDBJ whole genome shotgun (WGS) entry which is preliminary data.</text>
</comment>
<gene>
    <name evidence="1" type="ORF">IF1G_02526</name>
</gene>
<proteinExistence type="predicted"/>
<sequence length="140" mass="15678">MMHMHGTSPTRRSQKARATRHALHAGYIPQFYIAASSVPGTSKALYNLYTQVARLLGCRPFSLSDLETRMNGTCSLFACLPCCVARLLQVEPMKDGMARRHRRPRLPSCPHSWWAVSWHSQPHGNNQILKSSGPPKKSPV</sequence>
<dbReference type="AlphaFoldDB" id="A0A545V9P0"/>
<evidence type="ECO:0000313" key="2">
    <source>
        <dbReference type="Proteomes" id="UP000315783"/>
    </source>
</evidence>